<keyword evidence="2" id="KW-1185">Reference proteome</keyword>
<gene>
    <name evidence="1" type="ORF">CC78DRAFT_528969</name>
</gene>
<comment type="caution">
    <text evidence="1">The sequence shown here is derived from an EMBL/GenBank/DDBJ whole genome shotgun (WGS) entry which is preliminary data.</text>
</comment>
<evidence type="ECO:0000313" key="2">
    <source>
        <dbReference type="Proteomes" id="UP000800093"/>
    </source>
</evidence>
<name>A0A9P4NAT7_9PLEO</name>
<sequence length="85" mass="9583">MRLQLLHLRSAWQPWQSSIPRERMYCTIYPQAEHQGSLPSSSATLSWLSAGVGCVGLTETRIPSHLGPKTTASLRLYYGSKLHWT</sequence>
<organism evidence="1 2">
    <name type="scientific">Lojkania enalia</name>
    <dbReference type="NCBI Taxonomy" id="147567"/>
    <lineage>
        <taxon>Eukaryota</taxon>
        <taxon>Fungi</taxon>
        <taxon>Dikarya</taxon>
        <taxon>Ascomycota</taxon>
        <taxon>Pezizomycotina</taxon>
        <taxon>Dothideomycetes</taxon>
        <taxon>Pleosporomycetidae</taxon>
        <taxon>Pleosporales</taxon>
        <taxon>Pleosporales incertae sedis</taxon>
        <taxon>Lojkania</taxon>
    </lineage>
</organism>
<dbReference type="AlphaFoldDB" id="A0A9P4NAT7"/>
<accession>A0A9P4NAT7</accession>
<reference evidence="2" key="1">
    <citation type="journal article" date="2020" name="Stud. Mycol.">
        <title>101 Dothideomycetes genomes: A test case for predicting lifestyles and emergence of pathogens.</title>
        <authorList>
            <person name="Haridas S."/>
            <person name="Albert R."/>
            <person name="Binder M."/>
            <person name="Bloem J."/>
            <person name="LaButti K."/>
            <person name="Salamov A."/>
            <person name="Andreopoulos B."/>
            <person name="Baker S."/>
            <person name="Barry K."/>
            <person name="Bills G."/>
            <person name="Bluhm B."/>
            <person name="Cannon C."/>
            <person name="Castanera R."/>
            <person name="Culley D."/>
            <person name="Daum C."/>
            <person name="Ezra D."/>
            <person name="Gonzalez J."/>
            <person name="Henrissat B."/>
            <person name="Kuo A."/>
            <person name="Liang C."/>
            <person name="Lipzen A."/>
            <person name="Lutzoni F."/>
            <person name="Magnuson J."/>
            <person name="Mondo S."/>
            <person name="Nolan M."/>
            <person name="Ohm R."/>
            <person name="Pangilinan J."/>
            <person name="Park H.-J."/>
            <person name="Ramirez L."/>
            <person name="Alfaro M."/>
            <person name="Sun H."/>
            <person name="Tritt A."/>
            <person name="Yoshinaga Y."/>
            <person name="Zwiers L.-H."/>
            <person name="Turgeon B."/>
            <person name="Goodwin S."/>
            <person name="Spatafora J."/>
            <person name="Crous P."/>
            <person name="Grigoriev I."/>
        </authorList>
    </citation>
    <scope>NUCLEOTIDE SEQUENCE [LARGE SCALE GENOMIC DNA]</scope>
    <source>
        <strain evidence="2">CBS 304.66</strain>
    </source>
</reference>
<dbReference type="Proteomes" id="UP000800093">
    <property type="component" value="Unassembled WGS sequence"/>
</dbReference>
<proteinExistence type="predicted"/>
<protein>
    <submittedName>
        <fullName evidence="1">Uncharacterized protein</fullName>
    </submittedName>
</protein>
<evidence type="ECO:0000313" key="1">
    <source>
        <dbReference type="EMBL" id="KAF2269804.1"/>
    </source>
</evidence>
<dbReference type="EMBL" id="ML986581">
    <property type="protein sequence ID" value="KAF2269804.1"/>
    <property type="molecule type" value="Genomic_DNA"/>
</dbReference>